<name>A0A7I7XDN7_9MYCO</name>
<proteinExistence type="predicted"/>
<gene>
    <name evidence="1" type="ORF">MMAD_08330</name>
</gene>
<dbReference type="RefSeq" id="WP_163732920.1">
    <property type="nucleotide sequence ID" value="NZ_AP022610.1"/>
</dbReference>
<evidence type="ECO:0008006" key="3">
    <source>
        <dbReference type="Google" id="ProtNLM"/>
    </source>
</evidence>
<protein>
    <recommendedName>
        <fullName evidence="3">Cullin, a subunit of E3 ubiquitin ligase</fullName>
    </recommendedName>
</protein>
<organism evidence="1 2">
    <name type="scientific">Mycolicibacterium madagascariense</name>
    <dbReference type="NCBI Taxonomy" id="212765"/>
    <lineage>
        <taxon>Bacteria</taxon>
        <taxon>Bacillati</taxon>
        <taxon>Actinomycetota</taxon>
        <taxon>Actinomycetes</taxon>
        <taxon>Mycobacteriales</taxon>
        <taxon>Mycobacteriaceae</taxon>
        <taxon>Mycolicibacterium</taxon>
    </lineage>
</organism>
<dbReference type="AlphaFoldDB" id="A0A7I7XDN7"/>
<dbReference type="Proteomes" id="UP000466517">
    <property type="component" value="Chromosome"/>
</dbReference>
<evidence type="ECO:0000313" key="2">
    <source>
        <dbReference type="Proteomes" id="UP000466517"/>
    </source>
</evidence>
<dbReference type="Gene3D" id="3.40.960.10">
    <property type="entry name" value="VSR Endonuclease"/>
    <property type="match status" value="1"/>
</dbReference>
<keyword evidence="2" id="KW-1185">Reference proteome</keyword>
<dbReference type="KEGG" id="mmag:MMAD_08330"/>
<reference evidence="1 2" key="1">
    <citation type="journal article" date="2019" name="Emerg. Microbes Infect.">
        <title>Comprehensive subspecies identification of 175 nontuberculous mycobacteria species based on 7547 genomic profiles.</title>
        <authorList>
            <person name="Matsumoto Y."/>
            <person name="Kinjo T."/>
            <person name="Motooka D."/>
            <person name="Nabeya D."/>
            <person name="Jung N."/>
            <person name="Uechi K."/>
            <person name="Horii T."/>
            <person name="Iida T."/>
            <person name="Fujita J."/>
            <person name="Nakamura S."/>
        </authorList>
    </citation>
    <scope>NUCLEOTIDE SEQUENCE [LARGE SCALE GENOMIC DNA]</scope>
    <source>
        <strain evidence="1 2">JCM 13574</strain>
    </source>
</reference>
<dbReference type="EMBL" id="AP022610">
    <property type="protein sequence ID" value="BBZ26538.1"/>
    <property type="molecule type" value="Genomic_DNA"/>
</dbReference>
<evidence type="ECO:0000313" key="1">
    <source>
        <dbReference type="EMBL" id="BBZ26538.1"/>
    </source>
</evidence>
<accession>A0A7I7XDN7</accession>
<sequence length="282" mass="31690">MPDRLIVATEALASGQLTRRDLRQRYTKVYRNVYAPHGAELTARDRAHAAWLWSGRRAVLVGHSAAALLGSRWIPPELPAEVAHSRRDTPRGIVMHSNDIRDDELCTVDGMVCTTDARTSYDLGRRLPLETAVIRIDALLNATGTPPSRVEDVAARYPGARGVRRLRRALDLVDTGAESPQETRLRLLLVEAGLPRPVTQIPVTNEWGRVVRRIDMGWPERMVGAEYDGEQHFTGPADYANDIMRLEFLANRGWTIVRVSARQLRYERAAIVARVQRALGHR</sequence>
<dbReference type="InterPro" id="IPR011335">
    <property type="entry name" value="Restrct_endonuc-II-like"/>
</dbReference>
<dbReference type="SUPFAM" id="SSF52980">
    <property type="entry name" value="Restriction endonuclease-like"/>
    <property type="match status" value="1"/>
</dbReference>